<dbReference type="STRING" id="869213.GCA_000517085_02339"/>
<dbReference type="CDD" id="cd00093">
    <property type="entry name" value="HTH_XRE"/>
    <property type="match status" value="1"/>
</dbReference>
<evidence type="ECO:0000313" key="5">
    <source>
        <dbReference type="EMBL" id="GAF03016.1"/>
    </source>
</evidence>
<dbReference type="SMART" id="SM00530">
    <property type="entry name" value="HTH_XRE"/>
    <property type="match status" value="1"/>
</dbReference>
<dbReference type="eggNOG" id="COG1974">
    <property type="taxonomic scope" value="Bacteria"/>
</dbReference>
<dbReference type="SUPFAM" id="SSF51306">
    <property type="entry name" value="LexA/Signal peptidase"/>
    <property type="match status" value="1"/>
</dbReference>
<evidence type="ECO:0000313" key="6">
    <source>
        <dbReference type="Proteomes" id="UP000019402"/>
    </source>
</evidence>
<comment type="caution">
    <text evidence="5">The sequence shown here is derived from an EMBL/GenBank/DDBJ whole genome shotgun (WGS) entry which is preliminary data.</text>
</comment>
<keyword evidence="3" id="KW-0804">Transcription</keyword>
<evidence type="ECO:0000256" key="3">
    <source>
        <dbReference type="ARBA" id="ARBA00023163"/>
    </source>
</evidence>
<protein>
    <submittedName>
        <fullName evidence="5">Helix-turn-helix protein</fullName>
    </submittedName>
</protein>
<dbReference type="PROSITE" id="PS50943">
    <property type="entry name" value="HTH_CROC1"/>
    <property type="match status" value="1"/>
</dbReference>
<proteinExistence type="predicted"/>
<dbReference type="PANTHER" id="PTHR40661">
    <property type="match status" value="1"/>
</dbReference>
<dbReference type="Pfam" id="PF01381">
    <property type="entry name" value="HTH_3"/>
    <property type="match status" value="1"/>
</dbReference>
<gene>
    <name evidence="5" type="ORF">JCM21142_41669</name>
</gene>
<sequence length="253" mass="29140">MCLGLESGFNFVLSFMYFPENIKFLRKRRRLSQADLAAQLGLTRTTLAGYEKNIQPPFRVLIKFAEFFNLSIDALVRYDIQALSEFQLSQIEDGFDIDVTGKKLRLLTISVNSEGKENIEMVPVKAQAGYTSSYGDLDFIGSLDKFSLPFLPKDKTYRTFQIQGDSMLPVPEGSWVTCSYVQDWTNIREGTPCIIVTQDEGVVFKLVYKQLDQNRTFLLVSTNRDYKPYEFPVKKVVEVWKFETYNRFEIGGE</sequence>
<dbReference type="Proteomes" id="UP000019402">
    <property type="component" value="Unassembled WGS sequence"/>
</dbReference>
<dbReference type="AlphaFoldDB" id="W7YF06"/>
<dbReference type="GO" id="GO:0003677">
    <property type="term" value="F:DNA binding"/>
    <property type="evidence" value="ECO:0007669"/>
    <property type="project" value="UniProtKB-KW"/>
</dbReference>
<dbReference type="Pfam" id="PF00717">
    <property type="entry name" value="Peptidase_S24"/>
    <property type="match status" value="1"/>
</dbReference>
<evidence type="ECO:0000256" key="1">
    <source>
        <dbReference type="ARBA" id="ARBA00023015"/>
    </source>
</evidence>
<keyword evidence="6" id="KW-1185">Reference proteome</keyword>
<dbReference type="Gene3D" id="2.10.109.10">
    <property type="entry name" value="Umud Fragment, subunit A"/>
    <property type="match status" value="1"/>
</dbReference>
<dbReference type="PANTHER" id="PTHR40661:SF1">
    <property type="entry name" value="HTH CRO_C1-TYPE DOMAIN-CONTAINING PROTEIN"/>
    <property type="match status" value="1"/>
</dbReference>
<accession>W7YF06</accession>
<keyword evidence="1" id="KW-0805">Transcription regulation</keyword>
<dbReference type="InterPro" id="IPR001387">
    <property type="entry name" value="Cro/C1-type_HTH"/>
</dbReference>
<dbReference type="SUPFAM" id="SSF47413">
    <property type="entry name" value="lambda repressor-like DNA-binding domains"/>
    <property type="match status" value="1"/>
</dbReference>
<organism evidence="5 6">
    <name type="scientific">Saccharicrinis fermentans DSM 9555 = JCM 21142</name>
    <dbReference type="NCBI Taxonomy" id="869213"/>
    <lineage>
        <taxon>Bacteria</taxon>
        <taxon>Pseudomonadati</taxon>
        <taxon>Bacteroidota</taxon>
        <taxon>Bacteroidia</taxon>
        <taxon>Marinilabiliales</taxon>
        <taxon>Marinilabiliaceae</taxon>
        <taxon>Saccharicrinis</taxon>
    </lineage>
</organism>
<evidence type="ECO:0000259" key="4">
    <source>
        <dbReference type="PROSITE" id="PS50943"/>
    </source>
</evidence>
<dbReference type="InterPro" id="IPR036286">
    <property type="entry name" value="LexA/Signal_pep-like_sf"/>
</dbReference>
<keyword evidence="2" id="KW-0238">DNA-binding</keyword>
<dbReference type="InterPro" id="IPR010982">
    <property type="entry name" value="Lambda_DNA-bd_dom_sf"/>
</dbReference>
<dbReference type="Gene3D" id="1.10.260.40">
    <property type="entry name" value="lambda repressor-like DNA-binding domains"/>
    <property type="match status" value="1"/>
</dbReference>
<name>W7YF06_9BACT</name>
<reference evidence="5 6" key="1">
    <citation type="journal article" date="2014" name="Genome Announc.">
        <title>Draft Genome Sequence of Cytophaga fermentans JCM 21142T, a Facultative Anaerobe Isolated from Marine Mud.</title>
        <authorList>
            <person name="Starns D."/>
            <person name="Oshima K."/>
            <person name="Suda W."/>
            <person name="Iino T."/>
            <person name="Yuki M."/>
            <person name="Inoue J."/>
            <person name="Kitamura K."/>
            <person name="Iida T."/>
            <person name="Darby A."/>
            <person name="Hattori M."/>
            <person name="Ohkuma M."/>
        </authorList>
    </citation>
    <scope>NUCLEOTIDE SEQUENCE [LARGE SCALE GENOMIC DNA]</scope>
    <source>
        <strain evidence="5 6">JCM 21142</strain>
    </source>
</reference>
<dbReference type="InterPro" id="IPR015927">
    <property type="entry name" value="Peptidase_S24_S26A/B/C"/>
</dbReference>
<evidence type="ECO:0000256" key="2">
    <source>
        <dbReference type="ARBA" id="ARBA00023125"/>
    </source>
</evidence>
<dbReference type="EMBL" id="BAMD01000016">
    <property type="protein sequence ID" value="GAF03016.1"/>
    <property type="molecule type" value="Genomic_DNA"/>
</dbReference>
<feature type="domain" description="HTH cro/C1-type" evidence="4">
    <location>
        <begin position="22"/>
        <end position="75"/>
    </location>
</feature>